<name>A0ABX0M2I0_9BURK</name>
<evidence type="ECO:0000313" key="2">
    <source>
        <dbReference type="Proteomes" id="UP000785613"/>
    </source>
</evidence>
<accession>A0ABX0M2I0</accession>
<reference evidence="1 2" key="1">
    <citation type="submission" date="2019-09" db="EMBL/GenBank/DDBJ databases">
        <title>Taxonomy of Antarctic Massilia spp.: description of Massilia rubra sp. nov., Massilia aquatica sp. nov., Massilia mucilaginosa sp. nov., Massilia frigida sp. nov. isolated from streams, lakes and regoliths.</title>
        <authorList>
            <person name="Holochova P."/>
            <person name="Sedlacek I."/>
            <person name="Kralova S."/>
            <person name="Maslanova I."/>
            <person name="Busse H.-J."/>
            <person name="Stankova E."/>
            <person name="Vrbovska V."/>
            <person name="Kovarovic V."/>
            <person name="Bartak M."/>
            <person name="Svec P."/>
            <person name="Pantucek R."/>
        </authorList>
    </citation>
    <scope>NUCLEOTIDE SEQUENCE [LARGE SCALE GENOMIC DNA]</scope>
    <source>
        <strain evidence="1 2">CCM 8692</strain>
    </source>
</reference>
<sequence>MNIIAASCVFPSGPSMNLAEIALTSTLSLNRKHPFYVDKTGSPILASFFPEPKLFDSTRWIAMALAALDDLYRQLSTSNKNLVESTEYLLILAIPSEIREGVPTQLSENLFEAIQGKPFRFVDIHIVKGGHAAGAQALNSAVLALQRIPQDKTRIAIVLAVDSWLHPAALGWLEQEDLLHNAGRDYRGTRSLNPYGRVPSEAAAAIMLCLTGPAWCKIQGTGVINELVSRTDTRPCIGLGCTKAANDAIATVSKTQKITHIFSDLNGEPYRADQFGFTLLRISDRLESNWERYTPALVTGDVGTATALVHVALSANLLRQVEGEQPKQTHLLLFSSDDHLRAALVLGM</sequence>
<protein>
    <submittedName>
        <fullName evidence="1">Beta-ketoacyl synthase</fullName>
    </submittedName>
</protein>
<organism evidence="1 2">
    <name type="scientific">Massilia rubra</name>
    <dbReference type="NCBI Taxonomy" id="2607910"/>
    <lineage>
        <taxon>Bacteria</taxon>
        <taxon>Pseudomonadati</taxon>
        <taxon>Pseudomonadota</taxon>
        <taxon>Betaproteobacteria</taxon>
        <taxon>Burkholderiales</taxon>
        <taxon>Oxalobacteraceae</taxon>
        <taxon>Telluria group</taxon>
        <taxon>Massilia</taxon>
    </lineage>
</organism>
<evidence type="ECO:0000313" key="1">
    <source>
        <dbReference type="EMBL" id="NHZ37804.1"/>
    </source>
</evidence>
<dbReference type="EMBL" id="VUYU01000034">
    <property type="protein sequence ID" value="NHZ37804.1"/>
    <property type="molecule type" value="Genomic_DNA"/>
</dbReference>
<gene>
    <name evidence="1" type="ORF">F0185_30015</name>
</gene>
<dbReference type="RefSeq" id="WP_167231602.1">
    <property type="nucleotide sequence ID" value="NZ_VUYU01000034.1"/>
</dbReference>
<proteinExistence type="predicted"/>
<comment type="caution">
    <text evidence="1">The sequence shown here is derived from an EMBL/GenBank/DDBJ whole genome shotgun (WGS) entry which is preliminary data.</text>
</comment>
<dbReference type="Proteomes" id="UP000785613">
    <property type="component" value="Unassembled WGS sequence"/>
</dbReference>
<keyword evidence="2" id="KW-1185">Reference proteome</keyword>